<gene>
    <name evidence="2" type="ORF">FHU41_002436</name>
</gene>
<name>A0A7Y9S8P5_9MICC</name>
<dbReference type="InterPro" id="IPR002509">
    <property type="entry name" value="NODB_dom"/>
</dbReference>
<protein>
    <submittedName>
        <fullName evidence="2">Peptidoglycan/xylan/chitin deacetylase (PgdA/CDA1 family)</fullName>
    </submittedName>
</protein>
<dbReference type="EMBL" id="JACBYQ010000002">
    <property type="protein sequence ID" value="NYE96186.1"/>
    <property type="molecule type" value="Genomic_DNA"/>
</dbReference>
<dbReference type="Proteomes" id="UP000521748">
    <property type="component" value="Unassembled WGS sequence"/>
</dbReference>
<organism evidence="2 3">
    <name type="scientific">Psychromicrobium silvestre</name>
    <dbReference type="NCBI Taxonomy" id="1645614"/>
    <lineage>
        <taxon>Bacteria</taxon>
        <taxon>Bacillati</taxon>
        <taxon>Actinomycetota</taxon>
        <taxon>Actinomycetes</taxon>
        <taxon>Micrococcales</taxon>
        <taxon>Micrococcaceae</taxon>
        <taxon>Psychromicrobium</taxon>
    </lineage>
</organism>
<feature type="domain" description="NodB homology" evidence="1">
    <location>
        <begin position="100"/>
        <end position="270"/>
    </location>
</feature>
<accession>A0A7Y9S8P5</accession>
<dbReference type="GO" id="GO:0016810">
    <property type="term" value="F:hydrolase activity, acting on carbon-nitrogen (but not peptide) bonds"/>
    <property type="evidence" value="ECO:0007669"/>
    <property type="project" value="InterPro"/>
</dbReference>
<dbReference type="PANTHER" id="PTHR10587:SF134">
    <property type="entry name" value="SECRETED PROTEIN"/>
    <property type="match status" value="1"/>
</dbReference>
<comment type="caution">
    <text evidence="2">The sequence shown here is derived from an EMBL/GenBank/DDBJ whole genome shotgun (WGS) entry which is preliminary data.</text>
</comment>
<dbReference type="RefSeq" id="WP_246279607.1">
    <property type="nucleotide sequence ID" value="NZ_JACBYQ010000002.1"/>
</dbReference>
<dbReference type="InterPro" id="IPR050248">
    <property type="entry name" value="Polysacc_deacetylase_ArnD"/>
</dbReference>
<evidence type="ECO:0000259" key="1">
    <source>
        <dbReference type="PROSITE" id="PS51677"/>
    </source>
</evidence>
<dbReference type="PANTHER" id="PTHR10587">
    <property type="entry name" value="GLYCOSYL TRANSFERASE-RELATED"/>
    <property type="match status" value="1"/>
</dbReference>
<reference evidence="2 3" key="1">
    <citation type="submission" date="2020-07" db="EMBL/GenBank/DDBJ databases">
        <title>Sequencing the genomes of 1000 actinobacteria strains.</title>
        <authorList>
            <person name="Klenk H.-P."/>
        </authorList>
    </citation>
    <scope>NUCLEOTIDE SEQUENCE [LARGE SCALE GENOMIC DNA]</scope>
    <source>
        <strain evidence="2 3">DSM 102047</strain>
    </source>
</reference>
<dbReference type="CDD" id="cd10917">
    <property type="entry name" value="CE4_NodB_like_6s_7s"/>
    <property type="match status" value="1"/>
</dbReference>
<keyword evidence="3" id="KW-1185">Reference proteome</keyword>
<dbReference type="AlphaFoldDB" id="A0A7Y9S8P5"/>
<evidence type="ECO:0000313" key="3">
    <source>
        <dbReference type="Proteomes" id="UP000521748"/>
    </source>
</evidence>
<evidence type="ECO:0000313" key="2">
    <source>
        <dbReference type="EMBL" id="NYE96186.1"/>
    </source>
</evidence>
<dbReference type="InterPro" id="IPR011330">
    <property type="entry name" value="Glyco_hydro/deAcase_b/a-brl"/>
</dbReference>
<proteinExistence type="predicted"/>
<dbReference type="SUPFAM" id="SSF88713">
    <property type="entry name" value="Glycoside hydrolase/deacetylase"/>
    <property type="match status" value="1"/>
</dbReference>
<dbReference type="GO" id="GO:0005975">
    <property type="term" value="P:carbohydrate metabolic process"/>
    <property type="evidence" value="ECO:0007669"/>
    <property type="project" value="InterPro"/>
</dbReference>
<dbReference type="PROSITE" id="PS51677">
    <property type="entry name" value="NODB"/>
    <property type="match status" value="1"/>
</dbReference>
<sequence>MPHQLPRKTKPFRWALLLICVLLVTASGTDGIRHETPLANRSKVSVPNPQTFNPWPSEALEAPRPLTAVPESSGNHAGFELLPIRNGLVPVLTKIPTRQKVVFLTIDDGAYKTAEEVLLLKRENLKATLFLAYLFIANNPDFFKAMQANGSEIENHTVSHPLNLISLPFKEQKKEICGMSDYERQKYGRSPVFFRPPGGPYTQALRKAAAECGIKAIIDWNVEVIGGSVKYQEGKTLRPGDIVLMHFRREFSRDLRAFLAAQKAAGLKVVLLEDFLKVH</sequence>
<dbReference type="Gene3D" id="3.20.20.370">
    <property type="entry name" value="Glycoside hydrolase/deacetylase"/>
    <property type="match status" value="1"/>
</dbReference>
<dbReference type="Pfam" id="PF01522">
    <property type="entry name" value="Polysacc_deac_1"/>
    <property type="match status" value="1"/>
</dbReference>